<dbReference type="AlphaFoldDB" id="A0A062HIP8"/>
<protein>
    <submittedName>
        <fullName evidence="1">Exoribonuclease R domain protein</fullName>
        <ecNumber evidence="1">3.1.-.-</ecNumber>
    </submittedName>
</protein>
<evidence type="ECO:0000313" key="2">
    <source>
        <dbReference type="Proteomes" id="UP000027327"/>
    </source>
</evidence>
<name>A0A062HIP8_ACIBA</name>
<reference evidence="1 2" key="1">
    <citation type="submission" date="2014-04" db="EMBL/GenBank/DDBJ databases">
        <title>Comparative genomics and transcriptomics to identify genetic mechanisms underlying the emergence of carbapenem resistant Acinetobacter baumannii (CRAb).</title>
        <authorList>
            <person name="Harris A.D."/>
            <person name="Johnson K.J."/>
            <person name="George J."/>
            <person name="Nadendla S."/>
            <person name="Daugherty S.C."/>
            <person name="Parankush S."/>
            <person name="Sadzewicz L."/>
            <person name="Tallon L."/>
            <person name="Sengamalay N."/>
            <person name="Hazen T.H."/>
            <person name="Rasko D.A."/>
        </authorList>
    </citation>
    <scope>NUCLEOTIDE SEQUENCE [LARGE SCALE GENOMIC DNA]</scope>
    <source>
        <strain evidence="1 2">21072</strain>
    </source>
</reference>
<dbReference type="EC" id="3.1.-.-" evidence="1"/>
<feature type="non-terminal residue" evidence="1">
    <location>
        <position position="112"/>
    </location>
</feature>
<organism evidence="1 2">
    <name type="scientific">Acinetobacter baumannii 21072</name>
    <dbReference type="NCBI Taxonomy" id="1310697"/>
    <lineage>
        <taxon>Bacteria</taxon>
        <taxon>Pseudomonadati</taxon>
        <taxon>Pseudomonadota</taxon>
        <taxon>Gammaproteobacteria</taxon>
        <taxon>Moraxellales</taxon>
        <taxon>Moraxellaceae</taxon>
        <taxon>Acinetobacter</taxon>
        <taxon>Acinetobacter calcoaceticus/baumannii complex</taxon>
    </lineage>
</organism>
<gene>
    <name evidence="1" type="ORF">J596_4146</name>
</gene>
<comment type="caution">
    <text evidence="1">The sequence shown here is derived from an EMBL/GenBank/DDBJ whole genome shotgun (WGS) entry which is preliminary data.</text>
</comment>
<dbReference type="GO" id="GO:0016787">
    <property type="term" value="F:hydrolase activity"/>
    <property type="evidence" value="ECO:0007669"/>
    <property type="project" value="UniProtKB-KW"/>
</dbReference>
<dbReference type="Proteomes" id="UP000027327">
    <property type="component" value="Unassembled WGS sequence"/>
</dbReference>
<sequence length="112" mass="12657">MTKNWVDPEAKAEAERYDNPIPSRTLILDTLEQLQTPQSHAELVDHFHIQDQKSIEALSHRLSAMVRDGQLMKDGFKFQLVADQPTYEATVYINSKGLGTAHIDGQDDLLLP</sequence>
<proteinExistence type="predicted"/>
<evidence type="ECO:0000313" key="1">
    <source>
        <dbReference type="EMBL" id="KCY08739.1"/>
    </source>
</evidence>
<keyword evidence="1" id="KW-0378">Hydrolase</keyword>
<accession>A0A062HIP8</accession>
<dbReference type="EMBL" id="JMOD01000188">
    <property type="protein sequence ID" value="KCY08739.1"/>
    <property type="molecule type" value="Genomic_DNA"/>
</dbReference>